<dbReference type="HOGENOM" id="CLU_800860_0_0_0"/>
<protein>
    <recommendedName>
        <fullName evidence="2">B12-binding domain-containing protein</fullName>
    </recommendedName>
</protein>
<sequence length="346" mass="39522">MVTICLGTVAPSRYSIGKDVIARQLREEGYCLIDLGGNITVQTLEEAFSRKTFSLLALSCPEEECLNELNFLISWAVKQSIPVLIGGRAVNVHDVAALRSALKAPFLYYSCNVTDLLPVVQKALKLEPPAMPLHGKGKPFFLFEEEKALAEEMGLWILEGNRDHVVIHERTRQWCGECPGNINRTCPMSSGYFVQRSIQESRLFVEKFRRLFLIGLPVLKREEREVERKGRIAIWLAMKKLEGAFSKRFSQAVMFKLPIQCPLCPPEDCIMPLARCRRPQDQFPMHEEYNIDMMETARVIAGDRRSMEMYALLLADPFPKEKVNQDRCPESKERKAPERPRDSCQG</sequence>
<dbReference type="KEGG" id="aco:Amico_1811"/>
<dbReference type="InterPro" id="IPR036724">
    <property type="entry name" value="Cobalamin-bd_sf"/>
</dbReference>
<keyword evidence="4" id="KW-1185">Reference proteome</keyword>
<evidence type="ECO:0000256" key="1">
    <source>
        <dbReference type="SAM" id="MobiDB-lite"/>
    </source>
</evidence>
<evidence type="ECO:0000313" key="3">
    <source>
        <dbReference type="EMBL" id="ADE57924.1"/>
    </source>
</evidence>
<dbReference type="Pfam" id="PF10050">
    <property type="entry name" value="DUF2284"/>
    <property type="match status" value="1"/>
</dbReference>
<dbReference type="EMBL" id="CP001997">
    <property type="protein sequence ID" value="ADE57924.1"/>
    <property type="molecule type" value="Genomic_DNA"/>
</dbReference>
<reference evidence="3 4" key="1">
    <citation type="journal article" date="2010" name="Stand. Genomic Sci.">
        <title>Complete genome sequence of Aminobacterium colombiense type strain (ALA-1).</title>
        <authorList>
            <person name="Chertkov O."/>
            <person name="Sikorski J."/>
            <person name="Brambilla E."/>
            <person name="Lapidus A."/>
            <person name="Copeland A."/>
            <person name="Glavina Del Rio T."/>
            <person name="Nolan M."/>
            <person name="Lucas S."/>
            <person name="Tice H."/>
            <person name="Cheng J.F."/>
            <person name="Han C."/>
            <person name="Detter J.C."/>
            <person name="Bruce D."/>
            <person name="Tapia R."/>
            <person name="Goodwin L."/>
            <person name="Pitluck S."/>
            <person name="Liolios K."/>
            <person name="Ivanova N."/>
            <person name="Mavromatis K."/>
            <person name="Ovchinnikova G."/>
            <person name="Pati A."/>
            <person name="Chen A."/>
            <person name="Palaniappan K."/>
            <person name="Land M."/>
            <person name="Hauser L."/>
            <person name="Chang Y.J."/>
            <person name="Jeffries C.D."/>
            <person name="Spring S."/>
            <person name="Rohde M."/>
            <person name="Goker M."/>
            <person name="Bristow J."/>
            <person name="Eisen J.A."/>
            <person name="Markowitz V."/>
            <person name="Hugenholtz P."/>
            <person name="Kyrpides N.C."/>
            <person name="Klenk H.P."/>
        </authorList>
    </citation>
    <scope>NUCLEOTIDE SEQUENCE [LARGE SCALE GENOMIC DNA]</scope>
    <source>
        <strain evidence="4">DSM 12261 / ALA-1</strain>
    </source>
</reference>
<dbReference type="eggNOG" id="COG5012">
    <property type="taxonomic scope" value="Bacteria"/>
</dbReference>
<dbReference type="InterPro" id="IPR019271">
    <property type="entry name" value="DUF2284_metal-binding"/>
</dbReference>
<feature type="region of interest" description="Disordered" evidence="1">
    <location>
        <begin position="322"/>
        <end position="346"/>
    </location>
</feature>
<dbReference type="GO" id="GO:0031419">
    <property type="term" value="F:cobalamin binding"/>
    <property type="evidence" value="ECO:0007669"/>
    <property type="project" value="InterPro"/>
</dbReference>
<dbReference type="Gene3D" id="3.40.50.280">
    <property type="entry name" value="Cobalamin-binding domain"/>
    <property type="match status" value="1"/>
</dbReference>
<accession>D5EH92</accession>
<dbReference type="AlphaFoldDB" id="D5EH92"/>
<dbReference type="SUPFAM" id="SSF52242">
    <property type="entry name" value="Cobalamin (vitamin B12)-binding domain"/>
    <property type="match status" value="1"/>
</dbReference>
<proteinExistence type="predicted"/>
<evidence type="ECO:0000313" key="4">
    <source>
        <dbReference type="Proteomes" id="UP000002366"/>
    </source>
</evidence>
<dbReference type="STRING" id="572547.Amico_1811"/>
<feature type="domain" description="B12-binding" evidence="2">
    <location>
        <begin position="1"/>
        <end position="130"/>
    </location>
</feature>
<dbReference type="PROSITE" id="PS51332">
    <property type="entry name" value="B12_BINDING"/>
    <property type="match status" value="1"/>
</dbReference>
<dbReference type="GO" id="GO:0046872">
    <property type="term" value="F:metal ion binding"/>
    <property type="evidence" value="ECO:0007669"/>
    <property type="project" value="InterPro"/>
</dbReference>
<gene>
    <name evidence="3" type="ordered locus">Amico_1811</name>
</gene>
<organism evidence="3 4">
    <name type="scientific">Aminobacterium colombiense (strain DSM 12261 / ALA-1)</name>
    <dbReference type="NCBI Taxonomy" id="572547"/>
    <lineage>
        <taxon>Bacteria</taxon>
        <taxon>Thermotogati</taxon>
        <taxon>Synergistota</taxon>
        <taxon>Synergistia</taxon>
        <taxon>Synergistales</taxon>
        <taxon>Aminobacteriaceae</taxon>
        <taxon>Aminobacterium</taxon>
    </lineage>
</organism>
<dbReference type="InterPro" id="IPR006158">
    <property type="entry name" value="Cobalamin-bd"/>
</dbReference>
<evidence type="ECO:0000259" key="2">
    <source>
        <dbReference type="PROSITE" id="PS51332"/>
    </source>
</evidence>
<name>D5EH92_AMICL</name>
<dbReference type="Proteomes" id="UP000002366">
    <property type="component" value="Chromosome"/>
</dbReference>